<dbReference type="Proteomes" id="UP001165082">
    <property type="component" value="Unassembled WGS sequence"/>
</dbReference>
<feature type="domain" description="RAP" evidence="1">
    <location>
        <begin position="255"/>
        <end position="314"/>
    </location>
</feature>
<evidence type="ECO:0000313" key="3">
    <source>
        <dbReference type="Proteomes" id="UP001165082"/>
    </source>
</evidence>
<organism evidence="2 3">
    <name type="scientific">Triparma retinervis</name>
    <dbReference type="NCBI Taxonomy" id="2557542"/>
    <lineage>
        <taxon>Eukaryota</taxon>
        <taxon>Sar</taxon>
        <taxon>Stramenopiles</taxon>
        <taxon>Ochrophyta</taxon>
        <taxon>Bolidophyceae</taxon>
        <taxon>Parmales</taxon>
        <taxon>Triparmaceae</taxon>
        <taxon>Triparma</taxon>
    </lineage>
</organism>
<evidence type="ECO:0000259" key="1">
    <source>
        <dbReference type="PROSITE" id="PS51286"/>
    </source>
</evidence>
<comment type="caution">
    <text evidence="2">The sequence shown here is derived from an EMBL/GenBank/DDBJ whole genome shotgun (WGS) entry which is preliminary data.</text>
</comment>
<dbReference type="InterPro" id="IPR013584">
    <property type="entry name" value="RAP"/>
</dbReference>
<proteinExistence type="predicted"/>
<keyword evidence="3" id="KW-1185">Reference proteome</keyword>
<dbReference type="Pfam" id="PF08373">
    <property type="entry name" value="RAP"/>
    <property type="match status" value="1"/>
</dbReference>
<dbReference type="Gene3D" id="3.40.960.10">
    <property type="entry name" value="VSR Endonuclease"/>
    <property type="match status" value="1"/>
</dbReference>
<dbReference type="PROSITE" id="PS51286">
    <property type="entry name" value="RAP"/>
    <property type="match status" value="1"/>
</dbReference>
<dbReference type="OrthoDB" id="2019031at2759"/>
<accession>A0A9W6ZPX7</accession>
<dbReference type="AlphaFoldDB" id="A0A9W6ZPX7"/>
<reference evidence="2" key="1">
    <citation type="submission" date="2022-07" db="EMBL/GenBank/DDBJ databases">
        <title>Genome analysis of Parmales, a sister group of diatoms, reveals the evolutionary specialization of diatoms from phago-mixotrophs to photoautotrophs.</title>
        <authorList>
            <person name="Ban H."/>
            <person name="Sato S."/>
            <person name="Yoshikawa S."/>
            <person name="Kazumasa Y."/>
            <person name="Nakamura Y."/>
            <person name="Ichinomiya M."/>
            <person name="Saitoh K."/>
            <person name="Sato N."/>
            <person name="Blanc-Mathieu R."/>
            <person name="Endo H."/>
            <person name="Kuwata A."/>
            <person name="Ogata H."/>
        </authorList>
    </citation>
    <scope>NUCLEOTIDE SEQUENCE</scope>
</reference>
<gene>
    <name evidence="2" type="ORF">TrRE_jg1212</name>
</gene>
<feature type="non-terminal residue" evidence="2">
    <location>
        <position position="1"/>
    </location>
</feature>
<protein>
    <recommendedName>
        <fullName evidence="1">RAP domain-containing protein</fullName>
    </recommendedName>
</protein>
<evidence type="ECO:0000313" key="2">
    <source>
        <dbReference type="EMBL" id="GMH54444.1"/>
    </source>
</evidence>
<name>A0A9W6ZPX7_9STRA</name>
<sequence length="347" mass="39487">AESDEKFLNRLMNSGTAQEVSMTLWAMTTMGYEAPNFIDHLSRNCLSRNPTSFFFDKKNIIPSNLSALAVSLAEQGRWEESAPIFDALSNDVIRTNGVIDNLIGNKRMRGRFKFQSSLHDVIGIAWGLTIATPGISEEEGAHRLEAVMQLRHFALENFPQDSWNVKDATQLRQLESFLIMEGIDIGERMTNFKTFTNDVFSDQRESGFERFVSEALSEIGFQHERQVYPFPSSLGWKVGDKKSFAIDFANREKRIAIEVDGPFHFLSNVNEKRRHTGRPSGTTMAKRRLLESLGWKTFNYSYLEHRDIIQHVAKGGTNTTNKQAVQEYWTNRLQRAGVLLGLPPTRG</sequence>
<dbReference type="EMBL" id="BRXZ01003420">
    <property type="protein sequence ID" value="GMH54444.1"/>
    <property type="molecule type" value="Genomic_DNA"/>
</dbReference>